<evidence type="ECO:0000313" key="1">
    <source>
        <dbReference type="EMBL" id="CAB4611347.1"/>
    </source>
</evidence>
<protein>
    <submittedName>
        <fullName evidence="1">Unannotated protein</fullName>
    </submittedName>
</protein>
<sequence>MMSVVQAAFNRVFGREVLLRGDTPLSSLGTWNEYAVYIATALHESTGAIFTDEELSSVTTVGDLLMVLEKSAV</sequence>
<accession>A0A6J6HD48</accession>
<dbReference type="EMBL" id="CAFBMO010000006">
    <property type="protein sequence ID" value="CAB4897238.1"/>
    <property type="molecule type" value="Genomic_DNA"/>
</dbReference>
<gene>
    <name evidence="1" type="ORF">UFOPK1908_00057</name>
    <name evidence="2" type="ORF">UFOPK3576_00261</name>
</gene>
<proteinExistence type="predicted"/>
<reference evidence="1" key="1">
    <citation type="submission" date="2020-05" db="EMBL/GenBank/DDBJ databases">
        <authorList>
            <person name="Chiriac C."/>
            <person name="Salcher M."/>
            <person name="Ghai R."/>
            <person name="Kavagutti S V."/>
        </authorList>
    </citation>
    <scope>NUCLEOTIDE SEQUENCE</scope>
</reference>
<dbReference type="EMBL" id="CAEZVB010000001">
    <property type="protein sequence ID" value="CAB4611347.1"/>
    <property type="molecule type" value="Genomic_DNA"/>
</dbReference>
<dbReference type="AlphaFoldDB" id="A0A6J6HD48"/>
<organism evidence="1">
    <name type="scientific">freshwater metagenome</name>
    <dbReference type="NCBI Taxonomy" id="449393"/>
    <lineage>
        <taxon>unclassified sequences</taxon>
        <taxon>metagenomes</taxon>
        <taxon>ecological metagenomes</taxon>
    </lineage>
</organism>
<name>A0A6J6HD48_9ZZZZ</name>
<evidence type="ECO:0000313" key="2">
    <source>
        <dbReference type="EMBL" id="CAB4897238.1"/>
    </source>
</evidence>